<dbReference type="RefSeq" id="WP_011144270.1">
    <property type="nucleotide sequence ID" value="NC_005125.1"/>
</dbReference>
<reference evidence="3 4" key="2">
    <citation type="journal article" date="2003" name="DNA Res.">
        <title>Complete genome structure of Gloeobacter violaceus PCC 7421, a cyanobacterium that lacks thylakoids (supplement).</title>
        <authorList>
            <person name="Nakamura Y."/>
            <person name="Kaneko T."/>
            <person name="Sato S."/>
            <person name="Mimuro M."/>
            <person name="Miyashita H."/>
            <person name="Tsuchiya T."/>
            <person name="Sasamoto S."/>
            <person name="Watanabe A."/>
            <person name="Kawashima K."/>
            <person name="Kishida Y."/>
            <person name="Kiyokawa C."/>
            <person name="Kohara M."/>
            <person name="Matsumoto M."/>
            <person name="Matsuno A."/>
            <person name="Nakazaki N."/>
            <person name="Shimpo S."/>
            <person name="Takeuchi C."/>
            <person name="Yamada M."/>
            <person name="Tabata S."/>
        </authorList>
    </citation>
    <scope>NUCLEOTIDE SEQUENCE [LARGE SCALE GENOMIC DNA]</scope>
    <source>
        <strain evidence="4">ATCC 29082 / PCC 7421</strain>
    </source>
</reference>
<gene>
    <name evidence="3" type="ordered locus">gll4286</name>
</gene>
<evidence type="ECO:0000313" key="4">
    <source>
        <dbReference type="Proteomes" id="UP000000557"/>
    </source>
</evidence>
<dbReference type="EMBL" id="BA000045">
    <property type="protein sequence ID" value="BAC92227.1"/>
    <property type="molecule type" value="Genomic_DNA"/>
</dbReference>
<dbReference type="AlphaFoldDB" id="Q7NDE9"/>
<dbReference type="GO" id="GO:0051015">
    <property type="term" value="F:actin filament binding"/>
    <property type="evidence" value="ECO:0000318"/>
    <property type="project" value="GO_Central"/>
</dbReference>
<dbReference type="SUPFAM" id="SSF53639">
    <property type="entry name" value="AraD/HMP-PK domain-like"/>
    <property type="match status" value="1"/>
</dbReference>
<dbReference type="STRING" id="251221.gene:10761805"/>
<dbReference type="GO" id="GO:0005856">
    <property type="term" value="C:cytoskeleton"/>
    <property type="evidence" value="ECO:0000318"/>
    <property type="project" value="GO_Central"/>
</dbReference>
<dbReference type="Gene3D" id="3.40.225.10">
    <property type="entry name" value="Class II aldolase/adducin N-terminal domain"/>
    <property type="match status" value="1"/>
</dbReference>
<dbReference type="KEGG" id="gvi:gll4286"/>
<evidence type="ECO:0000259" key="2">
    <source>
        <dbReference type="SMART" id="SM01007"/>
    </source>
</evidence>
<dbReference type="InParanoid" id="Q7NDE9"/>
<dbReference type="eggNOG" id="COG0235">
    <property type="taxonomic scope" value="Bacteria"/>
</dbReference>
<feature type="domain" description="Class II aldolase/adducin N-terminal" evidence="2">
    <location>
        <begin position="58"/>
        <end position="238"/>
    </location>
</feature>
<dbReference type="NCBIfam" id="NF004855">
    <property type="entry name" value="PRK06208.1"/>
    <property type="match status" value="1"/>
</dbReference>
<dbReference type="FunFam" id="3.40.225.10:FF:000009">
    <property type="entry name" value="Class II aldolase/adducin N-terminal"/>
    <property type="match status" value="1"/>
</dbReference>
<dbReference type="PATRIC" id="fig|251221.4.peg.4314"/>
<evidence type="ECO:0000313" key="3">
    <source>
        <dbReference type="EMBL" id="BAC92227.1"/>
    </source>
</evidence>
<protein>
    <submittedName>
        <fullName evidence="3">Gll4286 protein</fullName>
    </submittedName>
</protein>
<dbReference type="SMART" id="SM01007">
    <property type="entry name" value="Aldolase_II"/>
    <property type="match status" value="1"/>
</dbReference>
<organism evidence="3 4">
    <name type="scientific">Gloeobacter violaceus (strain ATCC 29082 / PCC 7421)</name>
    <dbReference type="NCBI Taxonomy" id="251221"/>
    <lineage>
        <taxon>Bacteria</taxon>
        <taxon>Bacillati</taxon>
        <taxon>Cyanobacteriota</taxon>
        <taxon>Cyanophyceae</taxon>
        <taxon>Gloeobacterales</taxon>
        <taxon>Gloeobacteraceae</taxon>
        <taxon>Gloeobacter</taxon>
    </lineage>
</organism>
<dbReference type="FunCoup" id="Q7NDE9">
    <property type="interactions" value="18"/>
</dbReference>
<comment type="similarity">
    <text evidence="1">Belongs to the aldolase class II family.</text>
</comment>
<dbReference type="InterPro" id="IPR036409">
    <property type="entry name" value="Aldolase_II/adducin_N_sf"/>
</dbReference>
<evidence type="ECO:0000256" key="1">
    <source>
        <dbReference type="ARBA" id="ARBA00037961"/>
    </source>
</evidence>
<dbReference type="PANTHER" id="PTHR10672">
    <property type="entry name" value="ADDUCIN"/>
    <property type="match status" value="1"/>
</dbReference>
<proteinExistence type="inferred from homology"/>
<reference evidence="3 4" key="1">
    <citation type="journal article" date="2003" name="DNA Res.">
        <title>Complete genome structure of Gloeobacter violaceus PCC 7421, a cyanobacterium that lacks thylakoids.</title>
        <authorList>
            <person name="Nakamura Y."/>
            <person name="Kaneko T."/>
            <person name="Sato S."/>
            <person name="Mimuro M."/>
            <person name="Miyashita H."/>
            <person name="Tsuchiya T."/>
            <person name="Sasamoto S."/>
            <person name="Watanabe A."/>
            <person name="Kawashima K."/>
            <person name="Kishida Y."/>
            <person name="Kiyokawa C."/>
            <person name="Kohara M."/>
            <person name="Matsumoto M."/>
            <person name="Matsuno A."/>
            <person name="Nakazaki N."/>
            <person name="Shimpo S."/>
            <person name="Takeuchi C."/>
            <person name="Yamada M."/>
            <person name="Tabata S."/>
        </authorList>
    </citation>
    <scope>NUCLEOTIDE SEQUENCE [LARGE SCALE GENOMIC DNA]</scope>
    <source>
        <strain evidence="4">ATCC 29082 / PCC 7421</strain>
    </source>
</reference>
<dbReference type="HOGENOM" id="CLU_006033_1_2_3"/>
<dbReference type="PANTHER" id="PTHR10672:SF3">
    <property type="entry name" value="PROTEIN HU-LI TAI SHAO"/>
    <property type="match status" value="1"/>
</dbReference>
<accession>Q7NDE9</accession>
<keyword evidence="4" id="KW-1185">Reference proteome</keyword>
<sequence>MQPFFAGDRRAPCHNFRCRRVADAQHPKAMETITRPQPAIPEPPVFTHPAEERRHLKERLAAAFRLFARYGFDDGIAGHITARDPGRPDHFWVNPFGMYFGHIRVRDLLLVDAGGAVVEGDRPLNTAAFAIHSQIHAHRPDVVASAHSHSMYGKAWSTLGRKLDPLTQDACAFYEDHGLFEDYTGLVLDPAEGRRIAAALGPHKAVILRNHGLLTVGRSVDEAAWWFIAMDRSCQVQLLAEAAGEPALIDPHQARLACGQVGSHHQGWFSFQPLFDRIVREQPDLLES</sequence>
<dbReference type="Proteomes" id="UP000000557">
    <property type="component" value="Chromosome"/>
</dbReference>
<dbReference type="OrthoDB" id="9794581at2"/>
<dbReference type="InterPro" id="IPR001303">
    <property type="entry name" value="Aldolase_II/adducin_N"/>
</dbReference>
<dbReference type="EnsemblBacteria" id="BAC92227">
    <property type="protein sequence ID" value="BAC92227"/>
    <property type="gene ID" value="BAC92227"/>
</dbReference>
<dbReference type="InterPro" id="IPR051017">
    <property type="entry name" value="Aldolase-II_Adducin_sf"/>
</dbReference>
<dbReference type="Pfam" id="PF00596">
    <property type="entry name" value="Aldolase_II"/>
    <property type="match status" value="1"/>
</dbReference>
<name>Q7NDE9_GLOVI</name>
<dbReference type="PhylomeDB" id="Q7NDE9"/>